<reference evidence="11 12" key="1">
    <citation type="journal article" date="2014" name="Mol. Plant Microbe Interact.">
        <title>The complete genome sequence of Candidatus Liberibacter americanus, associated with citrus Huanglongbing.</title>
        <authorList>
            <person name="Wulff N.A."/>
            <person name="Zhang S."/>
            <person name="Setubal J.C."/>
            <person name="Almeida N.F."/>
            <person name="Martins E.C."/>
            <person name="Harakava R."/>
            <person name="Kumar D."/>
            <person name="Rangel L.T."/>
            <person name="Foissac X."/>
            <person name="Bove J."/>
            <person name="Gabriel D.W."/>
        </authorList>
    </citation>
    <scope>NUCLEOTIDE SEQUENCE [LARGE SCALE GENOMIC DNA]</scope>
    <source>
        <strain evidence="11 12">Sao Paulo</strain>
    </source>
</reference>
<keyword evidence="6 9" id="KW-0963">Cytoplasm</keyword>
<comment type="subunit">
    <text evidence="9 10">Homodimer.</text>
</comment>
<evidence type="ECO:0000256" key="9">
    <source>
        <dbReference type="HAMAP-Rule" id="MF_00147"/>
    </source>
</evidence>
<dbReference type="EC" id="5.3.1.1" evidence="9 10"/>
<sequence length="259" mass="28536">MRVGIRPLIVGNWKMHGLCSSLEKIEKIAEHTNVKDCRVDVAICPPATLIYPSSRLCVGSTLMIGAQDCHMYQSGSYTGDISANMLADSGASFVILGHSERRIGHKETSQIIQSKVKAACEAGLIPIVCIGETDDEYRCGRTIDILQKQLEFSLPNILKAYNLVIAYEPVWAIGTGLLPSASDLEKVHSFIRCFLSDRFPDDGHNIRILYGGSVSVSNVKEFLHVDNIDGVLVGGASLQHEVFLTIVDFFERVYIDSYL</sequence>
<dbReference type="GO" id="GO:0046166">
    <property type="term" value="P:glyceraldehyde-3-phosphate biosynthetic process"/>
    <property type="evidence" value="ECO:0007669"/>
    <property type="project" value="TreeGrafter"/>
</dbReference>
<protein>
    <recommendedName>
        <fullName evidence="9 10">Triosephosphate isomerase</fullName>
        <shortName evidence="9">TIM</shortName>
        <shortName evidence="9">TPI</shortName>
        <ecNumber evidence="9 10">5.3.1.1</ecNumber>
    </recommendedName>
    <alternativeName>
        <fullName evidence="9">Triose-phosphate isomerase</fullName>
    </alternativeName>
</protein>
<comment type="pathway">
    <text evidence="2 9 10">Carbohydrate degradation; glycolysis; D-glyceraldehyde 3-phosphate from glycerone phosphate: step 1/1.</text>
</comment>
<accession>U6B528</accession>
<dbReference type="NCBIfam" id="TIGR00419">
    <property type="entry name" value="tim"/>
    <property type="match status" value="1"/>
</dbReference>
<feature type="active site" description="Electrophile" evidence="9">
    <location>
        <position position="98"/>
    </location>
</feature>
<dbReference type="Gene3D" id="3.20.20.70">
    <property type="entry name" value="Aldolase class I"/>
    <property type="match status" value="1"/>
</dbReference>
<dbReference type="GO" id="GO:0005829">
    <property type="term" value="C:cytosol"/>
    <property type="evidence" value="ECO:0007669"/>
    <property type="project" value="TreeGrafter"/>
</dbReference>
<dbReference type="EMBL" id="CP006604">
    <property type="protein sequence ID" value="AHA28174.1"/>
    <property type="molecule type" value="Genomic_DNA"/>
</dbReference>
<dbReference type="UniPathway" id="UPA01066"/>
<feature type="binding site" evidence="9">
    <location>
        <position position="213"/>
    </location>
    <ligand>
        <name>substrate</name>
    </ligand>
</feature>
<evidence type="ECO:0000256" key="5">
    <source>
        <dbReference type="ARBA" id="ARBA00022432"/>
    </source>
</evidence>
<dbReference type="InterPro" id="IPR013785">
    <property type="entry name" value="Aldolase_TIM"/>
</dbReference>
<evidence type="ECO:0000256" key="6">
    <source>
        <dbReference type="ARBA" id="ARBA00022490"/>
    </source>
</evidence>
<proteinExistence type="inferred from homology"/>
<feature type="binding site" evidence="9">
    <location>
        <begin position="12"/>
        <end position="14"/>
    </location>
    <ligand>
        <name>substrate</name>
    </ligand>
</feature>
<dbReference type="GO" id="GO:0006096">
    <property type="term" value="P:glycolytic process"/>
    <property type="evidence" value="ECO:0007669"/>
    <property type="project" value="UniProtKB-UniRule"/>
</dbReference>
<dbReference type="InterPro" id="IPR035990">
    <property type="entry name" value="TIM_sf"/>
</dbReference>
<evidence type="ECO:0000256" key="1">
    <source>
        <dbReference type="ARBA" id="ARBA00000148"/>
    </source>
</evidence>
<dbReference type="SUPFAM" id="SSF51351">
    <property type="entry name" value="Triosephosphate isomerase (TIM)"/>
    <property type="match status" value="1"/>
</dbReference>
<dbReference type="eggNOG" id="COG0149">
    <property type="taxonomic scope" value="Bacteria"/>
</dbReference>
<keyword evidence="12" id="KW-1185">Reference proteome</keyword>
<dbReference type="PROSITE" id="PS51440">
    <property type="entry name" value="TIM_2"/>
    <property type="match status" value="1"/>
</dbReference>
<dbReference type="InterPro" id="IPR020861">
    <property type="entry name" value="Triosephosphate_isomerase_AS"/>
</dbReference>
<feature type="binding site" evidence="9">
    <location>
        <position position="174"/>
    </location>
    <ligand>
        <name>substrate</name>
    </ligand>
</feature>
<comment type="pathway">
    <text evidence="3">Carbohydrate metabolism; erythritol degradation.</text>
</comment>
<evidence type="ECO:0000256" key="7">
    <source>
        <dbReference type="ARBA" id="ARBA00023152"/>
    </source>
</evidence>
<dbReference type="KEGG" id="lar:lam_835"/>
<dbReference type="STRING" id="1261131.lam_835"/>
<evidence type="ECO:0000256" key="2">
    <source>
        <dbReference type="ARBA" id="ARBA00004680"/>
    </source>
</evidence>
<name>U6B528_9HYPH</name>
<dbReference type="AlphaFoldDB" id="U6B528"/>
<dbReference type="PANTHER" id="PTHR21139:SF42">
    <property type="entry name" value="TRIOSEPHOSPHATE ISOMERASE"/>
    <property type="match status" value="1"/>
</dbReference>
<dbReference type="InterPro" id="IPR000652">
    <property type="entry name" value="Triosephosphate_isomerase"/>
</dbReference>
<evidence type="ECO:0000313" key="12">
    <source>
        <dbReference type="Proteomes" id="UP000017862"/>
    </source>
</evidence>
<dbReference type="Proteomes" id="UP000017862">
    <property type="component" value="Chromosome"/>
</dbReference>
<feature type="binding site" evidence="9">
    <location>
        <begin position="234"/>
        <end position="235"/>
    </location>
    <ligand>
        <name>substrate</name>
    </ligand>
</feature>
<comment type="catalytic activity">
    <reaction evidence="1">
        <text>L-erythrulose 1-phosphate = D-erythrulose 4-phosphate</text>
        <dbReference type="Rhea" id="RHEA:49588"/>
        <dbReference type="ChEBI" id="CHEBI:58002"/>
        <dbReference type="ChEBI" id="CHEBI:90796"/>
        <dbReference type="EC" id="5.3.1.33"/>
    </reaction>
</comment>
<dbReference type="PROSITE" id="PS00171">
    <property type="entry name" value="TIM_1"/>
    <property type="match status" value="1"/>
</dbReference>
<dbReference type="UniPathway" id="UPA00138"/>
<dbReference type="Pfam" id="PF00121">
    <property type="entry name" value="TIM"/>
    <property type="match status" value="1"/>
</dbReference>
<dbReference type="HAMAP" id="MF_00147_B">
    <property type="entry name" value="TIM_B"/>
    <property type="match status" value="1"/>
</dbReference>
<keyword evidence="7 9" id="KW-0324">Glycolysis</keyword>
<feature type="active site" description="Proton acceptor" evidence="9">
    <location>
        <position position="168"/>
    </location>
</feature>
<dbReference type="HOGENOM" id="CLU_024251_2_1_5"/>
<comment type="subcellular location">
    <subcellularLocation>
        <location evidence="9 10">Cytoplasm</location>
    </subcellularLocation>
</comment>
<dbReference type="RefSeq" id="WP_007557518.1">
    <property type="nucleotide sequence ID" value="NC_022793.1"/>
</dbReference>
<comment type="pathway">
    <text evidence="9 10">Carbohydrate biosynthesis; gluconeogenesis.</text>
</comment>
<keyword evidence="8 9" id="KW-0413">Isomerase</keyword>
<dbReference type="PATRIC" id="fig|1261131.3.peg.805"/>
<evidence type="ECO:0000256" key="3">
    <source>
        <dbReference type="ARBA" id="ARBA00004939"/>
    </source>
</evidence>
<dbReference type="UniPathway" id="UPA00109">
    <property type="reaction ID" value="UER00189"/>
</dbReference>
<keyword evidence="5 9" id="KW-0312">Gluconeogenesis</keyword>
<comment type="catalytic activity">
    <reaction evidence="9 10">
        <text>D-glyceraldehyde 3-phosphate = dihydroxyacetone phosphate</text>
        <dbReference type="Rhea" id="RHEA:18585"/>
        <dbReference type="ChEBI" id="CHEBI:57642"/>
        <dbReference type="ChEBI" id="CHEBI:59776"/>
        <dbReference type="EC" id="5.3.1.1"/>
    </reaction>
</comment>
<dbReference type="GO" id="GO:0004807">
    <property type="term" value="F:triose-phosphate isomerase activity"/>
    <property type="evidence" value="ECO:0007669"/>
    <property type="project" value="UniProtKB-UniRule"/>
</dbReference>
<gene>
    <name evidence="9 11" type="primary">tpiA</name>
    <name evidence="11" type="ORF">lam_835</name>
</gene>
<evidence type="ECO:0000256" key="8">
    <source>
        <dbReference type="ARBA" id="ARBA00023235"/>
    </source>
</evidence>
<dbReference type="GO" id="GO:0019563">
    <property type="term" value="P:glycerol catabolic process"/>
    <property type="evidence" value="ECO:0007669"/>
    <property type="project" value="TreeGrafter"/>
</dbReference>
<dbReference type="InterPro" id="IPR022896">
    <property type="entry name" value="TrioseP_Isoase_bac/euk"/>
</dbReference>
<dbReference type="GO" id="GO:0006094">
    <property type="term" value="P:gluconeogenesis"/>
    <property type="evidence" value="ECO:0007669"/>
    <property type="project" value="UniProtKB-UniRule"/>
</dbReference>
<dbReference type="CDD" id="cd00311">
    <property type="entry name" value="TIM"/>
    <property type="match status" value="1"/>
</dbReference>
<evidence type="ECO:0000256" key="10">
    <source>
        <dbReference type="RuleBase" id="RU363013"/>
    </source>
</evidence>
<comment type="similarity">
    <text evidence="4 9 10">Belongs to the triosephosphate isomerase family.</text>
</comment>
<organism evidence="11 12">
    <name type="scientific">Candidatus Liberibacter americanus str. Sao Paulo</name>
    <dbReference type="NCBI Taxonomy" id="1261131"/>
    <lineage>
        <taxon>Bacteria</taxon>
        <taxon>Pseudomonadati</taxon>
        <taxon>Pseudomonadota</taxon>
        <taxon>Alphaproteobacteria</taxon>
        <taxon>Hyphomicrobiales</taxon>
        <taxon>Rhizobiaceae</taxon>
        <taxon>Liberibacter</taxon>
    </lineage>
</organism>
<evidence type="ECO:0000256" key="4">
    <source>
        <dbReference type="ARBA" id="ARBA00007422"/>
    </source>
</evidence>
<dbReference type="PANTHER" id="PTHR21139">
    <property type="entry name" value="TRIOSEPHOSPHATE ISOMERASE"/>
    <property type="match status" value="1"/>
</dbReference>
<comment type="function">
    <text evidence="9">Involved in the gluconeogenesis. Catalyzes stereospecifically the conversion of dihydroxyacetone phosphate (DHAP) to D-glyceraldehyde-3-phosphate (G3P).</text>
</comment>
<evidence type="ECO:0000313" key="11">
    <source>
        <dbReference type="EMBL" id="AHA28174.1"/>
    </source>
</evidence>
<dbReference type="FunFam" id="3.20.20.70:FF:000016">
    <property type="entry name" value="Triosephosphate isomerase"/>
    <property type="match status" value="1"/>
</dbReference>